<dbReference type="HOGENOM" id="CLU_176126_0_0_0"/>
<keyword evidence="1" id="KW-0812">Transmembrane</keyword>
<evidence type="ECO:0000256" key="1">
    <source>
        <dbReference type="SAM" id="Phobius"/>
    </source>
</evidence>
<evidence type="ECO:0000313" key="2">
    <source>
        <dbReference type="EMBL" id="ACZ62427.1"/>
    </source>
</evidence>
<feature type="transmembrane region" description="Helical" evidence="1">
    <location>
        <begin position="65"/>
        <end position="88"/>
    </location>
</feature>
<gene>
    <name evidence="2" type="primary">rdhB</name>
    <name evidence="2" type="ordered locus">DhcVS_1328</name>
</gene>
<feature type="transmembrane region" description="Helical" evidence="1">
    <location>
        <begin position="34"/>
        <end position="59"/>
    </location>
</feature>
<feature type="transmembrane region" description="Helical" evidence="1">
    <location>
        <begin position="6"/>
        <end position="25"/>
    </location>
</feature>
<dbReference type="EMBL" id="CP001827">
    <property type="protein sequence ID" value="ACZ62427.1"/>
    <property type="molecule type" value="Genomic_DNA"/>
</dbReference>
<keyword evidence="1" id="KW-1133">Transmembrane helix</keyword>
<dbReference type="AlphaFoldDB" id="D2BJC7"/>
<reference evidence="2 3" key="1">
    <citation type="journal article" date="2009" name="PLoS Genet.">
        <title>Localized plasticity in the streamlined genomes of vinyl chloride respiring Dehalococcoides.</title>
        <authorList>
            <person name="McMurdie P.J."/>
            <person name="Behrens S.F."/>
            <person name="Muller J.A."/>
            <person name="Goke J."/>
            <person name="Ritalahti K.M."/>
            <person name="Wagner R."/>
            <person name="Goltsman E."/>
            <person name="Lapidus A."/>
            <person name="Holmes S."/>
            <person name="Loffler F.E."/>
            <person name="Spormann A.M."/>
        </authorList>
    </citation>
    <scope>NUCLEOTIDE SEQUENCE [LARGE SCALE GENOMIC DNA]</scope>
    <source>
        <strain evidence="2 3">VS</strain>
    </source>
</reference>
<proteinExistence type="predicted"/>
<keyword evidence="1" id="KW-0472">Membrane</keyword>
<dbReference type="Proteomes" id="UP000002506">
    <property type="component" value="Chromosome"/>
</dbReference>
<dbReference type="RefSeq" id="WP_012882569.1">
    <property type="nucleotide sequence ID" value="NC_013552.1"/>
</dbReference>
<sequence length="93" mass="10467">MQYFLLFISIGVLLGVGGFWLISYLKSRNIKPAWYFWVFMALAVALALMAVNHLCGAIYENFQTAGWMGFGFFLIPALLLAGISWQLLARANK</sequence>
<evidence type="ECO:0000313" key="3">
    <source>
        <dbReference type="Proteomes" id="UP000002506"/>
    </source>
</evidence>
<name>D2BJC7_DEHMV</name>
<protein>
    <submittedName>
        <fullName evidence="2">Reductive dehalogenase anchoring protein</fullName>
    </submittedName>
</protein>
<accession>D2BJC7</accession>
<organism evidence="2 3">
    <name type="scientific">Dehalococcoides mccartyi (strain VS)</name>
    <dbReference type="NCBI Taxonomy" id="311424"/>
    <lineage>
        <taxon>Bacteria</taxon>
        <taxon>Bacillati</taxon>
        <taxon>Chloroflexota</taxon>
        <taxon>Dehalococcoidia</taxon>
        <taxon>Dehalococcoidales</taxon>
        <taxon>Dehalococcoidaceae</taxon>
        <taxon>Dehalococcoides</taxon>
    </lineage>
</organism>
<dbReference type="KEGG" id="dev:DhcVS_1328"/>